<dbReference type="GO" id="GO:0016020">
    <property type="term" value="C:membrane"/>
    <property type="evidence" value="ECO:0007669"/>
    <property type="project" value="UniProtKB-SubCell"/>
</dbReference>
<evidence type="ECO:0000256" key="8">
    <source>
        <dbReference type="SAM" id="MobiDB-lite"/>
    </source>
</evidence>
<dbReference type="SUPFAM" id="SSF64268">
    <property type="entry name" value="PX domain"/>
    <property type="match status" value="1"/>
</dbReference>
<dbReference type="OrthoDB" id="205639at2759"/>
<protein>
    <submittedName>
        <fullName evidence="9">Sorting nexin family member 30</fullName>
    </submittedName>
</protein>
<dbReference type="Proteomes" id="UP000007151">
    <property type="component" value="Unassembled WGS sequence"/>
</dbReference>
<dbReference type="eggNOG" id="KOG2273">
    <property type="taxonomic scope" value="Eukaryota"/>
</dbReference>
<evidence type="ECO:0000256" key="4">
    <source>
        <dbReference type="ARBA" id="ARBA00022448"/>
    </source>
</evidence>
<dbReference type="PANTHER" id="PTHR45949:SF2">
    <property type="entry name" value="SORTING NEXIN-4"/>
    <property type="match status" value="1"/>
</dbReference>
<comment type="similarity">
    <text evidence="3">Belongs to the sorting nexin family.</text>
</comment>
<keyword evidence="10" id="KW-1185">Reference proteome</keyword>
<dbReference type="EMBL" id="AGBW02009261">
    <property type="protein sequence ID" value="OWR51237.1"/>
    <property type="molecule type" value="Genomic_DNA"/>
</dbReference>
<proteinExistence type="inferred from homology"/>
<evidence type="ECO:0000256" key="1">
    <source>
        <dbReference type="ARBA" id="ARBA00004170"/>
    </source>
</evidence>
<dbReference type="GO" id="GO:0034727">
    <property type="term" value="P:piecemeal microautophagy of the nucleus"/>
    <property type="evidence" value="ECO:0007669"/>
    <property type="project" value="TreeGrafter"/>
</dbReference>
<dbReference type="GO" id="GO:0015031">
    <property type="term" value="P:protein transport"/>
    <property type="evidence" value="ECO:0007669"/>
    <property type="project" value="TreeGrafter"/>
</dbReference>
<evidence type="ECO:0000313" key="9">
    <source>
        <dbReference type="EMBL" id="OWR51237.1"/>
    </source>
</evidence>
<evidence type="ECO:0000256" key="3">
    <source>
        <dbReference type="ARBA" id="ARBA00010883"/>
    </source>
</evidence>
<dbReference type="GO" id="GO:0005769">
    <property type="term" value="C:early endosome"/>
    <property type="evidence" value="ECO:0007669"/>
    <property type="project" value="TreeGrafter"/>
</dbReference>
<dbReference type="Gene3D" id="3.30.1520.10">
    <property type="entry name" value="Phox-like domain"/>
    <property type="match status" value="1"/>
</dbReference>
<dbReference type="PROSITE" id="PS50195">
    <property type="entry name" value="PX"/>
    <property type="match status" value="1"/>
</dbReference>
<evidence type="ECO:0000256" key="5">
    <source>
        <dbReference type="ARBA" id="ARBA00022490"/>
    </source>
</evidence>
<dbReference type="STRING" id="278856.A0A212FBZ5"/>
<keyword evidence="7" id="KW-0472">Membrane</keyword>
<dbReference type="PANTHER" id="PTHR45949">
    <property type="entry name" value="SORTING NEXIN-4"/>
    <property type="match status" value="1"/>
</dbReference>
<dbReference type="GO" id="GO:0000407">
    <property type="term" value="C:phagophore assembly site"/>
    <property type="evidence" value="ECO:0007669"/>
    <property type="project" value="TreeGrafter"/>
</dbReference>
<dbReference type="GO" id="GO:0000422">
    <property type="term" value="P:autophagy of mitochondrion"/>
    <property type="evidence" value="ECO:0007669"/>
    <property type="project" value="TreeGrafter"/>
</dbReference>
<keyword evidence="4" id="KW-0813">Transport</keyword>
<evidence type="ECO:0000256" key="7">
    <source>
        <dbReference type="ARBA" id="ARBA00023136"/>
    </source>
</evidence>
<gene>
    <name evidence="9" type="ORF">KGM_214449</name>
</gene>
<organism evidence="9 10">
    <name type="scientific">Danaus plexippus plexippus</name>
    <dbReference type="NCBI Taxonomy" id="278856"/>
    <lineage>
        <taxon>Eukaryota</taxon>
        <taxon>Metazoa</taxon>
        <taxon>Ecdysozoa</taxon>
        <taxon>Arthropoda</taxon>
        <taxon>Hexapoda</taxon>
        <taxon>Insecta</taxon>
        <taxon>Pterygota</taxon>
        <taxon>Neoptera</taxon>
        <taxon>Endopterygota</taxon>
        <taxon>Lepidoptera</taxon>
        <taxon>Glossata</taxon>
        <taxon>Ditrysia</taxon>
        <taxon>Papilionoidea</taxon>
        <taxon>Nymphalidae</taxon>
        <taxon>Danainae</taxon>
        <taxon>Danaini</taxon>
        <taxon>Danaina</taxon>
        <taxon>Danaus</taxon>
        <taxon>Danaus</taxon>
    </lineage>
</organism>
<dbReference type="InterPro" id="IPR036871">
    <property type="entry name" value="PX_dom_sf"/>
</dbReference>
<evidence type="ECO:0000313" key="10">
    <source>
        <dbReference type="Proteomes" id="UP000007151"/>
    </source>
</evidence>
<evidence type="ECO:0000256" key="6">
    <source>
        <dbReference type="ARBA" id="ARBA00023121"/>
    </source>
</evidence>
<dbReference type="Pfam" id="PF00787">
    <property type="entry name" value="PX"/>
    <property type="match status" value="1"/>
</dbReference>
<comment type="subcellular location">
    <subcellularLocation>
        <location evidence="2">Cytoplasm</location>
    </subcellularLocation>
    <subcellularLocation>
        <location evidence="1">Membrane</location>
        <topology evidence="1">Peripheral membrane protein</topology>
    </subcellularLocation>
</comment>
<dbReference type="InterPro" id="IPR001683">
    <property type="entry name" value="PX_dom"/>
</dbReference>
<evidence type="ECO:0000256" key="2">
    <source>
        <dbReference type="ARBA" id="ARBA00004496"/>
    </source>
</evidence>
<dbReference type="GO" id="GO:0061709">
    <property type="term" value="P:reticulophagy"/>
    <property type="evidence" value="ECO:0007669"/>
    <property type="project" value="TreeGrafter"/>
</dbReference>
<keyword evidence="6" id="KW-0446">Lipid-binding</keyword>
<accession>A0A212FBZ5</accession>
<dbReference type="KEGG" id="dpl:KGM_214449"/>
<reference evidence="9 10" key="1">
    <citation type="journal article" date="2011" name="Cell">
        <title>The monarch butterfly genome yields insights into long-distance migration.</title>
        <authorList>
            <person name="Zhan S."/>
            <person name="Merlin C."/>
            <person name="Boore J.L."/>
            <person name="Reppert S.M."/>
        </authorList>
    </citation>
    <scope>NUCLEOTIDE SEQUENCE [LARGE SCALE GENOMIC DNA]</scope>
    <source>
        <strain evidence="9">F-2</strain>
    </source>
</reference>
<sequence length="295" mass="31825">MASESSSAVIELNDADATDTEAPSVTDDTQEPPPLIMEHGYDIAVKVDAPIKQLSTLETFVTYRVRCTCARWESPPFVRRRYNHFKLLHKRLSSSHPLTAVPPLPPLHSARQQLDRYSPPFVAVRCLALNAFLDRVAKHPILTLSEDLKMFLTTPDEELDKVLKSDTSALNLWGLSSALYGGGGGGGNKQTNGARVKDPEFSSAAEYLASLQVKLSSLCSLTARLYKGTVTLSNELAGMRRVCDAWSSGGGGAAAAAAAVSAGSAAASAARARAPPWRPHNPYLFVSPVHRRRSQ</sequence>
<name>A0A212FBZ5_DANPL</name>
<keyword evidence="5" id="KW-0963">Cytoplasm</keyword>
<dbReference type="SMART" id="SM00312">
    <property type="entry name" value="PX"/>
    <property type="match status" value="1"/>
</dbReference>
<comment type="caution">
    <text evidence="9">The sequence shown here is derived from an EMBL/GenBank/DDBJ whole genome shotgun (WGS) entry which is preliminary data.</text>
</comment>
<feature type="region of interest" description="Disordered" evidence="8">
    <location>
        <begin position="1"/>
        <end position="33"/>
    </location>
</feature>
<dbReference type="AlphaFoldDB" id="A0A212FBZ5"/>
<dbReference type="GO" id="GO:0035091">
    <property type="term" value="F:phosphatidylinositol binding"/>
    <property type="evidence" value="ECO:0007669"/>
    <property type="project" value="InterPro"/>
</dbReference>
<dbReference type="GO" id="GO:0032456">
    <property type="term" value="P:endocytic recycling"/>
    <property type="evidence" value="ECO:0007669"/>
    <property type="project" value="TreeGrafter"/>
</dbReference>